<gene>
    <name evidence="2" type="ORF">DERYTH_LOCUS17341</name>
</gene>
<dbReference type="OrthoDB" id="2425107at2759"/>
<reference evidence="2" key="1">
    <citation type="submission" date="2021-06" db="EMBL/GenBank/DDBJ databases">
        <authorList>
            <person name="Kallberg Y."/>
            <person name="Tangrot J."/>
            <person name="Rosling A."/>
        </authorList>
    </citation>
    <scope>NUCLEOTIDE SEQUENCE</scope>
    <source>
        <strain evidence="2">MA453B</strain>
    </source>
</reference>
<comment type="caution">
    <text evidence="2">The sequence shown here is derived from an EMBL/GenBank/DDBJ whole genome shotgun (WGS) entry which is preliminary data.</text>
</comment>
<feature type="coiled-coil region" evidence="1">
    <location>
        <begin position="134"/>
        <end position="161"/>
    </location>
</feature>
<evidence type="ECO:0000313" key="3">
    <source>
        <dbReference type="Proteomes" id="UP000789405"/>
    </source>
</evidence>
<feature type="non-terminal residue" evidence="2">
    <location>
        <position position="1"/>
    </location>
</feature>
<proteinExistence type="predicted"/>
<organism evidence="2 3">
    <name type="scientific">Dentiscutata erythropus</name>
    <dbReference type="NCBI Taxonomy" id="1348616"/>
    <lineage>
        <taxon>Eukaryota</taxon>
        <taxon>Fungi</taxon>
        <taxon>Fungi incertae sedis</taxon>
        <taxon>Mucoromycota</taxon>
        <taxon>Glomeromycotina</taxon>
        <taxon>Glomeromycetes</taxon>
        <taxon>Diversisporales</taxon>
        <taxon>Gigasporaceae</taxon>
        <taxon>Dentiscutata</taxon>
    </lineage>
</organism>
<dbReference type="EMBL" id="CAJVPY010016247">
    <property type="protein sequence ID" value="CAG8756079.1"/>
    <property type="molecule type" value="Genomic_DNA"/>
</dbReference>
<name>A0A9N9J024_9GLOM</name>
<accession>A0A9N9J024</accession>
<evidence type="ECO:0000256" key="1">
    <source>
        <dbReference type="SAM" id="Coils"/>
    </source>
</evidence>
<dbReference type="Proteomes" id="UP000789405">
    <property type="component" value="Unassembled WGS sequence"/>
</dbReference>
<keyword evidence="3" id="KW-1185">Reference proteome</keyword>
<keyword evidence="1" id="KW-0175">Coiled coil</keyword>
<evidence type="ECO:0000313" key="2">
    <source>
        <dbReference type="EMBL" id="CAG8756079.1"/>
    </source>
</evidence>
<dbReference type="AlphaFoldDB" id="A0A9N9J024"/>
<sequence length="521" mass="61796">MDSEYLAQPSKISIDIHVFQELIQYKEDALKLEFEKNQYILEINNLNHIIENLNNNIIAIQYKNSIEISELKNYYEPEIFNLKNKYNEILQNNKSEISNLKNYYENEIINLKTNYETEILNLKNYNKSEIFKLKDNYNQSKNDYNIEIINLKNKIFSLEQELKNPSIDLFSNFFEENINNLSNLLYKKQYDEKCFPPTDSFEFMNMIDSFNLKLFVLIFFNIFKSNINQSSKSIEKLKIRIMLLIYDLAGLKNNKINNVKNSIGSFLLKAGLSKRAINLLLYFGYISRLISINHLNNALANELRNNLISYNSHKLEWKNILDISTFSAESLIESLSVHMYDGTLENQHIRNFYNTKLVYFISSDLKNTDDYLQIINNLIEFSDIKEYLNNNIIIAPMDFPEINYFVPMLGPLHISLNTRETCIIKFHPFFNKLYKDVFNKKRNLAEKPKPWQINLLLYIAHAGWIKIKSEILEAFKNSKNGGFYSLLNLLDNIIPSTLDIYTNLFKNNHFEYYYETIFRLW</sequence>
<protein>
    <submittedName>
        <fullName evidence="2">27829_t:CDS:1</fullName>
    </submittedName>
</protein>